<reference evidence="5" key="1">
    <citation type="submission" date="2015-10" db="EMBL/GenBank/DDBJ databases">
        <authorList>
            <person name="Gilbert D.G."/>
        </authorList>
    </citation>
    <scope>NUCLEOTIDE SEQUENCE</scope>
    <source>
        <strain evidence="5">Phyl III-seqv23</strain>
    </source>
</reference>
<dbReference type="Gene3D" id="3.80.10.10">
    <property type="entry name" value="Ribonuclease Inhibitor"/>
    <property type="match status" value="2"/>
</dbReference>
<feature type="region of interest" description="Disordered" evidence="4">
    <location>
        <begin position="15"/>
        <end position="41"/>
    </location>
</feature>
<sequence length="318" mass="32700">MGYLFWVGQRPSSAADSAQASTSAPQAGTPASQPARPARSPVGSSILQSLARLRERWVATPAPFLPPEIWTAIARGAKPETVQSLRAVSRAARMGAEASIPLLTITHRDSVNRPPSVAGCLALERLTLVGHFTDAYLQGLPASLKALDLSRCEGPITSAGIARLLELPLVRLDVSGCGLDVESARLLASHPTLTELNIRRNAIGDAGAIALAANTNLTKLNADSNGIRAEGACALAASVQLKTLDISNNGIGDAGARALAVNDTLATLDASANGIGDPGALALAANTKLTTLDISANRIGEAGMRALEASDTLTVLKT</sequence>
<accession>A0A0S4TUS5</accession>
<dbReference type="AlphaFoldDB" id="A0A0S4TUS5"/>
<protein>
    <submittedName>
        <fullName evidence="5">Leucine-rich repeat protein</fullName>
    </submittedName>
</protein>
<dbReference type="GO" id="GO:0005096">
    <property type="term" value="F:GTPase activator activity"/>
    <property type="evidence" value="ECO:0007669"/>
    <property type="project" value="UniProtKB-KW"/>
</dbReference>
<evidence type="ECO:0000256" key="1">
    <source>
        <dbReference type="ARBA" id="ARBA00022468"/>
    </source>
</evidence>
<dbReference type="InterPro" id="IPR032675">
    <property type="entry name" value="LRR_dom_sf"/>
</dbReference>
<evidence type="ECO:0000256" key="3">
    <source>
        <dbReference type="ARBA" id="ARBA00022737"/>
    </source>
</evidence>
<name>A0A0S4TUS5_RALSL</name>
<proteinExistence type="predicted"/>
<dbReference type="GO" id="GO:0031267">
    <property type="term" value="F:small GTPase binding"/>
    <property type="evidence" value="ECO:0007669"/>
    <property type="project" value="TreeGrafter"/>
</dbReference>
<dbReference type="GO" id="GO:0006913">
    <property type="term" value="P:nucleocytoplasmic transport"/>
    <property type="evidence" value="ECO:0007669"/>
    <property type="project" value="TreeGrafter"/>
</dbReference>
<dbReference type="PANTHER" id="PTHR24113:SF12">
    <property type="entry name" value="RAN GTPASE-ACTIVATING PROTEIN 1"/>
    <property type="match status" value="1"/>
</dbReference>
<dbReference type="GO" id="GO:0048471">
    <property type="term" value="C:perinuclear region of cytoplasm"/>
    <property type="evidence" value="ECO:0007669"/>
    <property type="project" value="TreeGrafter"/>
</dbReference>
<gene>
    <name evidence="5" type="ORF">RUN39_v1_570082</name>
</gene>
<dbReference type="GO" id="GO:0005829">
    <property type="term" value="C:cytosol"/>
    <property type="evidence" value="ECO:0007669"/>
    <property type="project" value="TreeGrafter"/>
</dbReference>
<dbReference type="PANTHER" id="PTHR24113">
    <property type="entry name" value="RAN GTPASE-ACTIVATING PROTEIN 1"/>
    <property type="match status" value="1"/>
</dbReference>
<dbReference type="Pfam" id="PF13516">
    <property type="entry name" value="LRR_6"/>
    <property type="match status" value="5"/>
</dbReference>
<dbReference type="SMART" id="SM00368">
    <property type="entry name" value="LRR_RI"/>
    <property type="match status" value="3"/>
</dbReference>
<dbReference type="InterPro" id="IPR027038">
    <property type="entry name" value="RanGap"/>
</dbReference>
<dbReference type="EMBL" id="LN899819">
    <property type="protein sequence ID" value="CUV13379.1"/>
    <property type="molecule type" value="Genomic_DNA"/>
</dbReference>
<dbReference type="InterPro" id="IPR001611">
    <property type="entry name" value="Leu-rich_rpt"/>
</dbReference>
<evidence type="ECO:0000256" key="4">
    <source>
        <dbReference type="SAM" id="MobiDB-lite"/>
    </source>
</evidence>
<organism evidence="5">
    <name type="scientific">Ralstonia solanacearum</name>
    <name type="common">Pseudomonas solanacearum</name>
    <dbReference type="NCBI Taxonomy" id="305"/>
    <lineage>
        <taxon>Bacteria</taxon>
        <taxon>Pseudomonadati</taxon>
        <taxon>Pseudomonadota</taxon>
        <taxon>Betaproteobacteria</taxon>
        <taxon>Burkholderiales</taxon>
        <taxon>Burkholderiaceae</taxon>
        <taxon>Ralstonia</taxon>
        <taxon>Ralstonia solanacearum species complex</taxon>
    </lineage>
</organism>
<evidence type="ECO:0000256" key="2">
    <source>
        <dbReference type="ARBA" id="ARBA00022614"/>
    </source>
</evidence>
<keyword evidence="3" id="KW-0677">Repeat</keyword>
<dbReference type="SUPFAM" id="SSF52047">
    <property type="entry name" value="RNI-like"/>
    <property type="match status" value="1"/>
</dbReference>
<evidence type="ECO:0000313" key="5">
    <source>
        <dbReference type="EMBL" id="CUV13379.1"/>
    </source>
</evidence>
<keyword evidence="2" id="KW-0433">Leucine-rich repeat</keyword>
<keyword evidence="1" id="KW-0343">GTPase activation</keyword>